<dbReference type="AlphaFoldDB" id="A0A4Z0FB09"/>
<sequence length="112" mass="12511">MTIGQRIQQARERTGISQTRLAQLLGVTRSACSQWESGSGTSPRRDRLEQIARLLAVNYEWLATGHGSMRGRAVKGRQNTTITPEEQELLALFSHFSATARRALIDFLRALS</sequence>
<keyword evidence="6" id="KW-1185">Reference proteome</keyword>
<proteinExistence type="predicted"/>
<name>A0A4Z0FB09_9GAMM</name>
<dbReference type="Gene3D" id="1.10.260.40">
    <property type="entry name" value="lambda repressor-like DNA-binding domains"/>
    <property type="match status" value="1"/>
</dbReference>
<evidence type="ECO:0000256" key="2">
    <source>
        <dbReference type="ARBA" id="ARBA00023125"/>
    </source>
</evidence>
<dbReference type="InterPro" id="IPR010982">
    <property type="entry name" value="Lambda_DNA-bd_dom_sf"/>
</dbReference>
<dbReference type="GO" id="GO:0003677">
    <property type="term" value="F:DNA binding"/>
    <property type="evidence" value="ECO:0007669"/>
    <property type="project" value="UniProtKB-KW"/>
</dbReference>
<protein>
    <submittedName>
        <fullName evidence="5">XRE family transcriptional regulator</fullName>
    </submittedName>
</protein>
<dbReference type="OrthoDB" id="9799384at2"/>
<evidence type="ECO:0000259" key="4">
    <source>
        <dbReference type="PROSITE" id="PS50943"/>
    </source>
</evidence>
<dbReference type="SMART" id="SM00530">
    <property type="entry name" value="HTH_XRE"/>
    <property type="match status" value="1"/>
</dbReference>
<organism evidence="5 6">
    <name type="scientific">Candidatus Macondimonas diazotrophica</name>
    <dbReference type="NCBI Taxonomy" id="2305248"/>
    <lineage>
        <taxon>Bacteria</taxon>
        <taxon>Pseudomonadati</taxon>
        <taxon>Pseudomonadota</taxon>
        <taxon>Gammaproteobacteria</taxon>
        <taxon>Chromatiales</taxon>
        <taxon>Ectothiorhodospiraceae</taxon>
        <taxon>Candidatus Macondimonas</taxon>
    </lineage>
</organism>
<evidence type="ECO:0000256" key="1">
    <source>
        <dbReference type="ARBA" id="ARBA00023015"/>
    </source>
</evidence>
<feature type="domain" description="HTH cro/C1-type" evidence="4">
    <location>
        <begin position="7"/>
        <end position="62"/>
    </location>
</feature>
<dbReference type="Pfam" id="PF01381">
    <property type="entry name" value="HTH_3"/>
    <property type="match status" value="1"/>
</dbReference>
<dbReference type="RefSeq" id="WP_135281545.1">
    <property type="nucleotide sequence ID" value="NZ_SRIO01000006.1"/>
</dbReference>
<comment type="caution">
    <text evidence="5">The sequence shown here is derived from an EMBL/GenBank/DDBJ whole genome shotgun (WGS) entry which is preliminary data.</text>
</comment>
<dbReference type="PANTHER" id="PTHR40661:SF3">
    <property type="entry name" value="FELS-1 PROPHAGE TRANSCRIPTIONAL REGULATOR"/>
    <property type="match status" value="1"/>
</dbReference>
<gene>
    <name evidence="5" type="ORF">E4680_06265</name>
</gene>
<evidence type="ECO:0000313" key="5">
    <source>
        <dbReference type="EMBL" id="TFZ82875.1"/>
    </source>
</evidence>
<evidence type="ECO:0000256" key="3">
    <source>
        <dbReference type="ARBA" id="ARBA00023163"/>
    </source>
</evidence>
<dbReference type="PANTHER" id="PTHR40661">
    <property type="match status" value="1"/>
</dbReference>
<dbReference type="CDD" id="cd00093">
    <property type="entry name" value="HTH_XRE"/>
    <property type="match status" value="1"/>
</dbReference>
<dbReference type="PROSITE" id="PS50943">
    <property type="entry name" value="HTH_CROC1"/>
    <property type="match status" value="1"/>
</dbReference>
<keyword evidence="3" id="KW-0804">Transcription</keyword>
<keyword evidence="1" id="KW-0805">Transcription regulation</keyword>
<reference evidence="5 6" key="1">
    <citation type="journal article" date="2019" name="ISME J.">
        <title>Candidatus Macondimonas diazotrophica, a novel gammaproteobacterial genus dominating crude-oil-contaminated coastal sediments.</title>
        <authorList>
            <person name="Karthikeyan S."/>
            <person name="Konstantinidis K."/>
        </authorList>
    </citation>
    <scope>NUCLEOTIDE SEQUENCE [LARGE SCALE GENOMIC DNA]</scope>
    <source>
        <strain evidence="5 6">KTK01</strain>
    </source>
</reference>
<evidence type="ECO:0000313" key="6">
    <source>
        <dbReference type="Proteomes" id="UP000297890"/>
    </source>
</evidence>
<dbReference type="InterPro" id="IPR001387">
    <property type="entry name" value="Cro/C1-type_HTH"/>
</dbReference>
<accession>A0A4Z0FB09</accession>
<dbReference type="SUPFAM" id="SSF47413">
    <property type="entry name" value="lambda repressor-like DNA-binding domains"/>
    <property type="match status" value="1"/>
</dbReference>
<keyword evidence="2" id="KW-0238">DNA-binding</keyword>
<dbReference type="EMBL" id="SRIO01000006">
    <property type="protein sequence ID" value="TFZ82875.1"/>
    <property type="molecule type" value="Genomic_DNA"/>
</dbReference>
<dbReference type="Proteomes" id="UP000297890">
    <property type="component" value="Unassembled WGS sequence"/>
</dbReference>